<dbReference type="InterPro" id="IPR019814">
    <property type="entry name" value="Translation_initiation_fac_3_N"/>
</dbReference>
<dbReference type="AlphaFoldDB" id="A0A7V8RGW1"/>
<reference evidence="8 9" key="1">
    <citation type="journal article" date="1994" name="Int. J. Syst. Bacteriol.">
        <title>Phylogenetic positions of novel aerobic, bacteriochlorophyll a-containing bacteria and description of Roseococcus thiosulfatophilus gen. nov., sp. nov., Erythromicrobium ramosum gen. nov., sp. nov., and Erythrobacter litoralis sp. nov.</title>
        <authorList>
            <person name="Yurkov V."/>
            <person name="Stackebrandt E."/>
            <person name="Holmes A."/>
            <person name="Fuerst J.A."/>
            <person name="Hugenholtz P."/>
            <person name="Golecki J."/>
            <person name="Gad'on N."/>
            <person name="Gorlenko V.M."/>
            <person name="Kompantseva E.I."/>
            <person name="Drews G."/>
        </authorList>
    </citation>
    <scope>NUCLEOTIDE SEQUENCE [LARGE SCALE GENOMIC DNA]</scope>
    <source>
        <strain evidence="8 9">KR-99</strain>
    </source>
</reference>
<dbReference type="GO" id="GO:0032790">
    <property type="term" value="P:ribosome disassembly"/>
    <property type="evidence" value="ECO:0007669"/>
    <property type="project" value="TreeGrafter"/>
</dbReference>
<dbReference type="FunFam" id="3.30.110.10:FF:000001">
    <property type="entry name" value="Translation initiation factor IF-3"/>
    <property type="match status" value="1"/>
</dbReference>
<evidence type="ECO:0000256" key="2">
    <source>
        <dbReference type="ARBA" id="ARBA00022540"/>
    </source>
</evidence>
<evidence type="ECO:0000313" key="9">
    <source>
        <dbReference type="Proteomes" id="UP000589292"/>
    </source>
</evidence>
<evidence type="ECO:0000259" key="7">
    <source>
        <dbReference type="Pfam" id="PF05198"/>
    </source>
</evidence>
<dbReference type="GO" id="GO:0043022">
    <property type="term" value="F:ribosome binding"/>
    <property type="evidence" value="ECO:0007669"/>
    <property type="project" value="TreeGrafter"/>
</dbReference>
<evidence type="ECO:0000256" key="3">
    <source>
        <dbReference type="ARBA" id="ARBA00022917"/>
    </source>
</evidence>
<gene>
    <name evidence="4" type="primary">infC</name>
    <name evidence="8" type="ORF">FG486_17035</name>
</gene>
<dbReference type="InterPro" id="IPR019815">
    <property type="entry name" value="Translation_initiation_fac_3_C"/>
</dbReference>
<keyword evidence="4" id="KW-0963">Cytoplasm</keyword>
<dbReference type="InterPro" id="IPR001288">
    <property type="entry name" value="Translation_initiation_fac_3"/>
</dbReference>
<evidence type="ECO:0000256" key="5">
    <source>
        <dbReference type="NCBIfam" id="TIGR00168"/>
    </source>
</evidence>
<dbReference type="InterPro" id="IPR036788">
    <property type="entry name" value="T_IF-3_C_sf"/>
</dbReference>
<comment type="similarity">
    <text evidence="1 4">Belongs to the IF-3 family.</text>
</comment>
<dbReference type="Pfam" id="PF00707">
    <property type="entry name" value="IF3_C"/>
    <property type="match status" value="1"/>
</dbReference>
<dbReference type="SUPFAM" id="SSF55200">
    <property type="entry name" value="Translation initiation factor IF3, C-terminal domain"/>
    <property type="match status" value="1"/>
</dbReference>
<comment type="subunit">
    <text evidence="4">Monomer.</text>
</comment>
<dbReference type="InterPro" id="IPR036787">
    <property type="entry name" value="T_IF-3_N_sf"/>
</dbReference>
<dbReference type="GO" id="GO:0003743">
    <property type="term" value="F:translation initiation factor activity"/>
    <property type="evidence" value="ECO:0007669"/>
    <property type="project" value="UniProtKB-UniRule"/>
</dbReference>
<dbReference type="RefSeq" id="WP_082751251.1">
    <property type="nucleotide sequence ID" value="NZ_BAAAGB010000002.1"/>
</dbReference>
<dbReference type="Proteomes" id="UP000589292">
    <property type="component" value="Unassembled WGS sequence"/>
</dbReference>
<comment type="function">
    <text evidence="4">IF-3 binds to the 30S ribosomal subunit and shifts the equilibrium between 70S ribosomes and their 50S and 30S subunits in favor of the free subunits, thus enhancing the availability of 30S subunits on which protein synthesis initiation begins.</text>
</comment>
<dbReference type="GO" id="GO:0016020">
    <property type="term" value="C:membrane"/>
    <property type="evidence" value="ECO:0007669"/>
    <property type="project" value="TreeGrafter"/>
</dbReference>
<keyword evidence="3 4" id="KW-0648">Protein biosynthesis</keyword>
<name>A0A7V8RGW1_9SPHN</name>
<comment type="subcellular location">
    <subcellularLocation>
        <location evidence="4">Cytoplasm</location>
    </subcellularLocation>
</comment>
<feature type="domain" description="Translation initiation factor 3 C-terminal" evidence="6">
    <location>
        <begin position="97"/>
        <end position="181"/>
    </location>
</feature>
<dbReference type="Gene3D" id="3.30.110.10">
    <property type="entry name" value="Translation initiation factor 3 (IF-3), C-terminal domain"/>
    <property type="match status" value="1"/>
</dbReference>
<dbReference type="Gene3D" id="3.10.20.80">
    <property type="entry name" value="Translation initiation factor 3 (IF-3), N-terminal domain"/>
    <property type="match status" value="1"/>
</dbReference>
<comment type="caution">
    <text evidence="8">The sequence shown here is derived from an EMBL/GenBank/DDBJ whole genome shotgun (WGS) entry which is preliminary data.</text>
</comment>
<proteinExistence type="inferred from homology"/>
<evidence type="ECO:0000256" key="4">
    <source>
        <dbReference type="HAMAP-Rule" id="MF_00080"/>
    </source>
</evidence>
<dbReference type="PANTHER" id="PTHR10938">
    <property type="entry name" value="TRANSLATION INITIATION FACTOR IF-3"/>
    <property type="match status" value="1"/>
</dbReference>
<accession>A0A7V8RGW1</accession>
<feature type="domain" description="Translation initiation factor 3 N-terminal" evidence="7">
    <location>
        <begin position="21"/>
        <end position="88"/>
    </location>
</feature>
<dbReference type="SUPFAM" id="SSF54364">
    <property type="entry name" value="Translation initiation factor IF3, N-terminal domain"/>
    <property type="match status" value="1"/>
</dbReference>
<dbReference type="PANTHER" id="PTHR10938:SF0">
    <property type="entry name" value="TRANSLATION INITIATION FACTOR IF-3, MITOCHONDRIAL"/>
    <property type="match status" value="1"/>
</dbReference>
<evidence type="ECO:0000313" key="8">
    <source>
        <dbReference type="EMBL" id="MBA1376050.1"/>
    </source>
</evidence>
<evidence type="ECO:0000259" key="6">
    <source>
        <dbReference type="Pfam" id="PF00707"/>
    </source>
</evidence>
<dbReference type="GO" id="GO:0005829">
    <property type="term" value="C:cytosol"/>
    <property type="evidence" value="ECO:0007669"/>
    <property type="project" value="TreeGrafter"/>
</dbReference>
<keyword evidence="9" id="KW-1185">Reference proteome</keyword>
<sequence>MRPPAPRRGLVLPPKSGPRFNQFIQSPQVRVIDENGENLGVLRTADAIERAAAVGLDLVEVSPNAEPPVAKFLDVGKYKYEAQKKANAARKNQKTQEIKEIKMRPNIDDHDYMVKMKKVHSFIDEGDKVKMTLRFRGRELSHQQLGMALLQRVQEDVKEIAKVEAYPRMEGRQMLMVLAPK</sequence>
<evidence type="ECO:0000256" key="1">
    <source>
        <dbReference type="ARBA" id="ARBA00005439"/>
    </source>
</evidence>
<organism evidence="8 9">
    <name type="scientific">Sphingomonas ursincola</name>
    <dbReference type="NCBI Taxonomy" id="56361"/>
    <lineage>
        <taxon>Bacteria</taxon>
        <taxon>Pseudomonadati</taxon>
        <taxon>Pseudomonadota</taxon>
        <taxon>Alphaproteobacteria</taxon>
        <taxon>Sphingomonadales</taxon>
        <taxon>Sphingomonadaceae</taxon>
        <taxon>Sphingomonas</taxon>
    </lineage>
</organism>
<keyword evidence="2 4" id="KW-0396">Initiation factor</keyword>
<dbReference type="EMBL" id="VDES01000004">
    <property type="protein sequence ID" value="MBA1376050.1"/>
    <property type="molecule type" value="Genomic_DNA"/>
</dbReference>
<dbReference type="NCBIfam" id="TIGR00168">
    <property type="entry name" value="infC"/>
    <property type="match status" value="1"/>
</dbReference>
<dbReference type="HAMAP" id="MF_00080">
    <property type="entry name" value="IF_3"/>
    <property type="match status" value="1"/>
</dbReference>
<protein>
    <recommendedName>
        <fullName evidence="4 5">Translation initiation factor IF-3</fullName>
    </recommendedName>
</protein>
<dbReference type="Pfam" id="PF05198">
    <property type="entry name" value="IF3_N"/>
    <property type="match status" value="1"/>
</dbReference>